<evidence type="ECO:0000313" key="2">
    <source>
        <dbReference type="Proteomes" id="UP000305848"/>
    </source>
</evidence>
<reference evidence="1 2" key="1">
    <citation type="submission" date="2019-05" db="EMBL/GenBank/DDBJ databases">
        <title>Panacibacter sp. strain 17mud1-8 Genome sequencing and assembly.</title>
        <authorList>
            <person name="Chhetri G."/>
        </authorList>
    </citation>
    <scope>NUCLEOTIDE SEQUENCE [LARGE SCALE GENOMIC DNA]</scope>
    <source>
        <strain evidence="1 2">17mud1-8</strain>
    </source>
</reference>
<dbReference type="Proteomes" id="UP000305848">
    <property type="component" value="Unassembled WGS sequence"/>
</dbReference>
<keyword evidence="2" id="KW-1185">Reference proteome</keyword>
<comment type="caution">
    <text evidence="1">The sequence shown here is derived from an EMBL/GenBank/DDBJ whole genome shotgun (WGS) entry which is preliminary data.</text>
</comment>
<dbReference type="AlphaFoldDB" id="A0A4U3LB67"/>
<dbReference type="EMBL" id="SZQL01000001">
    <property type="protein sequence ID" value="TKK71724.1"/>
    <property type="molecule type" value="Genomic_DNA"/>
</dbReference>
<dbReference type="OrthoDB" id="5599486at2"/>
<accession>A0A4U3LB67</accession>
<sequence>MQATVINYSYNDQTNFTATGNNNTNFDCEALIAYGDSLFLFSKDWVDNKTRLYELPKTAGTYTTVKVGELNVQGLITGAEIIADKRVIVLTGYSTSVSPFIYLLYDFAGNQFFAANKRKVGIKQSFLQLEGICATTDTSFSISNERLETIITTKAKLQTLNLAALLNPYYSTLPAAQVPVVNYTVVHSLK</sequence>
<protein>
    <submittedName>
        <fullName evidence="1">Uncharacterized protein</fullName>
    </submittedName>
</protein>
<organism evidence="1 2">
    <name type="scientific">Ilyomonas limi</name>
    <dbReference type="NCBI Taxonomy" id="2575867"/>
    <lineage>
        <taxon>Bacteria</taxon>
        <taxon>Pseudomonadati</taxon>
        <taxon>Bacteroidota</taxon>
        <taxon>Chitinophagia</taxon>
        <taxon>Chitinophagales</taxon>
        <taxon>Chitinophagaceae</taxon>
        <taxon>Ilyomonas</taxon>
    </lineage>
</organism>
<evidence type="ECO:0000313" key="1">
    <source>
        <dbReference type="EMBL" id="TKK71724.1"/>
    </source>
</evidence>
<name>A0A4U3LB67_9BACT</name>
<proteinExistence type="predicted"/>
<gene>
    <name evidence="1" type="ORF">FC093_01500</name>
</gene>